<comment type="similarity">
    <text evidence="1">Belongs to the ComF/GntX family.</text>
</comment>
<dbReference type="PANTHER" id="PTHR47505:SF1">
    <property type="entry name" value="DNA UTILIZATION PROTEIN YHGH"/>
    <property type="match status" value="1"/>
</dbReference>
<dbReference type="Gene3D" id="3.40.50.2020">
    <property type="match status" value="1"/>
</dbReference>
<evidence type="ECO:0000313" key="4">
    <source>
        <dbReference type="Proteomes" id="UP001500552"/>
    </source>
</evidence>
<protein>
    <submittedName>
        <fullName evidence="3">ComF family protein</fullName>
    </submittedName>
</protein>
<dbReference type="EMBL" id="BAABHC010000001">
    <property type="protein sequence ID" value="GAA4423746.1"/>
    <property type="molecule type" value="Genomic_DNA"/>
</dbReference>
<dbReference type="PANTHER" id="PTHR47505">
    <property type="entry name" value="DNA UTILIZATION PROTEIN YHGH"/>
    <property type="match status" value="1"/>
</dbReference>
<evidence type="ECO:0000313" key="3">
    <source>
        <dbReference type="EMBL" id="GAA4423746.1"/>
    </source>
</evidence>
<accession>A0ABP8L7S3</accession>
<dbReference type="InterPro" id="IPR029057">
    <property type="entry name" value="PRTase-like"/>
</dbReference>
<proteinExistence type="inferred from homology"/>
<dbReference type="RefSeq" id="WP_345156359.1">
    <property type="nucleotide sequence ID" value="NZ_BAABHC010000001.1"/>
</dbReference>
<organism evidence="3 4">
    <name type="scientific">Pontibacter saemangeumensis</name>
    <dbReference type="NCBI Taxonomy" id="1084525"/>
    <lineage>
        <taxon>Bacteria</taxon>
        <taxon>Pseudomonadati</taxon>
        <taxon>Bacteroidota</taxon>
        <taxon>Cytophagia</taxon>
        <taxon>Cytophagales</taxon>
        <taxon>Hymenobacteraceae</taxon>
        <taxon>Pontibacter</taxon>
    </lineage>
</organism>
<evidence type="ECO:0000256" key="1">
    <source>
        <dbReference type="ARBA" id="ARBA00008007"/>
    </source>
</evidence>
<feature type="domain" description="Phosphoribosyltransferase" evidence="2">
    <location>
        <begin position="165"/>
        <end position="226"/>
    </location>
</feature>
<dbReference type="InterPro" id="IPR000836">
    <property type="entry name" value="PRTase_dom"/>
</dbReference>
<name>A0ABP8L7S3_9BACT</name>
<dbReference type="CDD" id="cd06223">
    <property type="entry name" value="PRTases_typeI"/>
    <property type="match status" value="1"/>
</dbReference>
<reference evidence="4" key="1">
    <citation type="journal article" date="2019" name="Int. J. Syst. Evol. Microbiol.">
        <title>The Global Catalogue of Microorganisms (GCM) 10K type strain sequencing project: providing services to taxonomists for standard genome sequencing and annotation.</title>
        <authorList>
            <consortium name="The Broad Institute Genomics Platform"/>
            <consortium name="The Broad Institute Genome Sequencing Center for Infectious Disease"/>
            <person name="Wu L."/>
            <person name="Ma J."/>
        </authorList>
    </citation>
    <scope>NUCLEOTIDE SEQUENCE [LARGE SCALE GENOMIC DNA]</scope>
    <source>
        <strain evidence="4">JCM 17926</strain>
    </source>
</reference>
<dbReference type="Pfam" id="PF00156">
    <property type="entry name" value="Pribosyltran"/>
    <property type="match status" value="1"/>
</dbReference>
<dbReference type="InterPro" id="IPR051910">
    <property type="entry name" value="ComF/GntX_DNA_util-trans"/>
</dbReference>
<comment type="caution">
    <text evidence="3">The sequence shown here is derived from an EMBL/GenBank/DDBJ whole genome shotgun (WGS) entry which is preliminary data.</text>
</comment>
<keyword evidence="4" id="KW-1185">Reference proteome</keyword>
<evidence type="ECO:0000259" key="2">
    <source>
        <dbReference type="Pfam" id="PF00156"/>
    </source>
</evidence>
<dbReference type="SUPFAM" id="SSF53271">
    <property type="entry name" value="PRTase-like"/>
    <property type="match status" value="1"/>
</dbReference>
<gene>
    <name evidence="3" type="ORF">GCM10023188_02900</name>
</gene>
<dbReference type="Proteomes" id="UP001500552">
    <property type="component" value="Unassembled WGS sequence"/>
</dbReference>
<sequence length="228" mass="25453">MFDDLLSLLFPRSCYACDGAMARGESYICTKCSVKLPYTDVHVHGATEQNPLQRRFWGKVPVRFAFAYLHFVPKGRVQRLLHKLKYKGASELGEHLGQRYGSLLSDYQYPGQFDLVVPVPLHRHKLRRRGYNQAESFARGLAGAMQLPHIGDVLYRAIDTSTQTSKSRFDRWQNVEQVFQVPRPETVQGKRVLLVDDVMTTGATLEACAVALLAAGAAEVSVVTIAAA</sequence>